<keyword evidence="2" id="KW-1185">Reference proteome</keyword>
<sequence>MKKLHSIIVSGVLMLTGCEILAPKPIPVTEIKPPEKTQFCLFNADMAVEKNCELTYWLTYWVEHDELSWPKRKEMIAQLGNTSGELMKKVLLSQGKGTPYQNRLRAQGWADEILPTLTEQMKQLLFVLVYKPSQELLEFESALTILTRINTNQSKELDIQQQRLFEQQQQIDQLLKIEASMMEKKEGINQ</sequence>
<dbReference type="STRING" id="1127673.GLIP_2665"/>
<proteinExistence type="predicted"/>
<dbReference type="Proteomes" id="UP000006334">
    <property type="component" value="Unassembled WGS sequence"/>
</dbReference>
<dbReference type="AlphaFoldDB" id="K6YVN9"/>
<dbReference type="eggNOG" id="ENOG5032X3K">
    <property type="taxonomic scope" value="Bacteria"/>
</dbReference>
<protein>
    <recommendedName>
        <fullName evidence="3">YfhG lipoprotein</fullName>
    </recommendedName>
</protein>
<dbReference type="RefSeq" id="WP_008845095.1">
    <property type="nucleotide sequence ID" value="NZ_BAEN01000049.1"/>
</dbReference>
<evidence type="ECO:0000313" key="1">
    <source>
        <dbReference type="EMBL" id="GAC15290.1"/>
    </source>
</evidence>
<dbReference type="OrthoDB" id="6321769at2"/>
<accession>K6YVN9</accession>
<dbReference type="PROSITE" id="PS51257">
    <property type="entry name" value="PROKAR_LIPOPROTEIN"/>
    <property type="match status" value="1"/>
</dbReference>
<gene>
    <name evidence="1" type="ORF">GLIP_2665</name>
</gene>
<dbReference type="EMBL" id="BAEN01000049">
    <property type="protein sequence ID" value="GAC15290.1"/>
    <property type="molecule type" value="Genomic_DNA"/>
</dbReference>
<comment type="caution">
    <text evidence="1">The sequence shown here is derived from an EMBL/GenBank/DDBJ whole genome shotgun (WGS) entry which is preliminary data.</text>
</comment>
<organism evidence="1 2">
    <name type="scientific">Aliiglaciecola lipolytica E3</name>
    <dbReference type="NCBI Taxonomy" id="1127673"/>
    <lineage>
        <taxon>Bacteria</taxon>
        <taxon>Pseudomonadati</taxon>
        <taxon>Pseudomonadota</taxon>
        <taxon>Gammaproteobacteria</taxon>
        <taxon>Alteromonadales</taxon>
        <taxon>Alteromonadaceae</taxon>
        <taxon>Aliiglaciecola</taxon>
    </lineage>
</organism>
<name>K6YVN9_9ALTE</name>
<evidence type="ECO:0008006" key="3">
    <source>
        <dbReference type="Google" id="ProtNLM"/>
    </source>
</evidence>
<evidence type="ECO:0000313" key="2">
    <source>
        <dbReference type="Proteomes" id="UP000006334"/>
    </source>
</evidence>
<reference evidence="1 2" key="1">
    <citation type="journal article" date="2017" name="Antonie Van Leeuwenhoek">
        <title>Rhizobium rhizosphaerae sp. nov., a novel species isolated from rice rhizosphere.</title>
        <authorList>
            <person name="Zhao J.J."/>
            <person name="Zhang J."/>
            <person name="Zhang R.J."/>
            <person name="Zhang C.W."/>
            <person name="Yin H.Q."/>
            <person name="Zhang X.X."/>
        </authorList>
    </citation>
    <scope>NUCLEOTIDE SEQUENCE [LARGE SCALE GENOMIC DNA]</scope>
    <source>
        <strain evidence="1 2">E3</strain>
    </source>
</reference>